<dbReference type="Gene3D" id="2.120.10.10">
    <property type="match status" value="1"/>
</dbReference>
<sequence length="374" mass="40204">MDPHCRRLRPEPLAIALADAREPRHSEPSLIEIDAGGTPELLLAWSAFSASSRARGATGAAAREWEFSRDNNAAEIRLLRSRDGGLSWSEPELLVADSGGINTMQPAFIGLADGRLGLSWSVRDSPSRARRLFATSEDGGRTWSEPVDMTGDPGYVTAAHHRLVRLRTGRLLQPCHRLLGDELQTVVALSDDDGRSWVASDPIALHGGGGGAGHQHGLWEASVVELDDGHLLLAGRTATGRVHASRSHDAGEHWSAPEPLDVVAPSAPCILVHRGGGRVALIHNPGFDAHAVLAGARTRLTTSMSADGGRTWSPGRTLFDDTHRWFHYPAMLPRADGGLLALSVTDPRTRLWNLVLTRVALDPAPNHLVEGDES</sequence>
<protein>
    <recommendedName>
        <fullName evidence="1">Sialidase domain-containing protein</fullName>
    </recommendedName>
</protein>
<evidence type="ECO:0000313" key="2">
    <source>
        <dbReference type="EMBL" id="GAA2249322.1"/>
    </source>
</evidence>
<evidence type="ECO:0000259" key="1">
    <source>
        <dbReference type="Pfam" id="PF13088"/>
    </source>
</evidence>
<dbReference type="PANTHER" id="PTHR43752">
    <property type="entry name" value="BNR/ASP-BOX REPEAT FAMILY PROTEIN"/>
    <property type="match status" value="1"/>
</dbReference>
<dbReference type="Pfam" id="PF13088">
    <property type="entry name" value="BNR_2"/>
    <property type="match status" value="1"/>
</dbReference>
<feature type="domain" description="Sialidase" evidence="1">
    <location>
        <begin position="64"/>
        <end position="337"/>
    </location>
</feature>
<dbReference type="PANTHER" id="PTHR43752:SF2">
    <property type="entry name" value="BNR_ASP-BOX REPEAT FAMILY PROTEIN"/>
    <property type="match status" value="1"/>
</dbReference>
<dbReference type="InterPro" id="IPR011040">
    <property type="entry name" value="Sialidase"/>
</dbReference>
<dbReference type="EMBL" id="BAAAQY010000015">
    <property type="protein sequence ID" value="GAA2249322.1"/>
    <property type="molecule type" value="Genomic_DNA"/>
</dbReference>
<reference evidence="2 3" key="1">
    <citation type="journal article" date="2019" name="Int. J. Syst. Evol. Microbiol.">
        <title>The Global Catalogue of Microorganisms (GCM) 10K type strain sequencing project: providing services to taxonomists for standard genome sequencing and annotation.</title>
        <authorList>
            <consortium name="The Broad Institute Genomics Platform"/>
            <consortium name="The Broad Institute Genome Sequencing Center for Infectious Disease"/>
            <person name="Wu L."/>
            <person name="Ma J."/>
        </authorList>
    </citation>
    <scope>NUCLEOTIDE SEQUENCE [LARGE SCALE GENOMIC DNA]</scope>
    <source>
        <strain evidence="2 3">JCM 16117</strain>
    </source>
</reference>
<keyword evidence="3" id="KW-1185">Reference proteome</keyword>
<gene>
    <name evidence="2" type="ORF">GCM10009851_38590</name>
</gene>
<organism evidence="2 3">
    <name type="scientific">Herbiconiux moechotypicola</name>
    <dbReference type="NCBI Taxonomy" id="637393"/>
    <lineage>
        <taxon>Bacteria</taxon>
        <taxon>Bacillati</taxon>
        <taxon>Actinomycetota</taxon>
        <taxon>Actinomycetes</taxon>
        <taxon>Micrococcales</taxon>
        <taxon>Microbacteriaceae</taxon>
        <taxon>Herbiconiux</taxon>
    </lineage>
</organism>
<comment type="caution">
    <text evidence="2">The sequence shown here is derived from an EMBL/GenBank/DDBJ whole genome shotgun (WGS) entry which is preliminary data.</text>
</comment>
<accession>A0ABN3E5X2</accession>
<dbReference type="SUPFAM" id="SSF50939">
    <property type="entry name" value="Sialidases"/>
    <property type="match status" value="1"/>
</dbReference>
<name>A0ABN3E5X2_9MICO</name>
<dbReference type="Proteomes" id="UP001500929">
    <property type="component" value="Unassembled WGS sequence"/>
</dbReference>
<dbReference type="RefSeq" id="WP_259481558.1">
    <property type="nucleotide sequence ID" value="NZ_BAAAQY010000015.1"/>
</dbReference>
<dbReference type="CDD" id="cd15482">
    <property type="entry name" value="Sialidase_non-viral"/>
    <property type="match status" value="1"/>
</dbReference>
<evidence type="ECO:0000313" key="3">
    <source>
        <dbReference type="Proteomes" id="UP001500929"/>
    </source>
</evidence>
<dbReference type="InterPro" id="IPR036278">
    <property type="entry name" value="Sialidase_sf"/>
</dbReference>
<proteinExistence type="predicted"/>